<reference evidence="2" key="1">
    <citation type="journal article" date="2023" name="Plant J.">
        <title>The genome of the king protea, Protea cynaroides.</title>
        <authorList>
            <person name="Chang J."/>
            <person name="Duong T.A."/>
            <person name="Schoeman C."/>
            <person name="Ma X."/>
            <person name="Roodt D."/>
            <person name="Barker N."/>
            <person name="Li Z."/>
            <person name="Van de Peer Y."/>
            <person name="Mizrachi E."/>
        </authorList>
    </citation>
    <scope>NUCLEOTIDE SEQUENCE</scope>
    <source>
        <tissue evidence="2">Young leaves</tissue>
    </source>
</reference>
<keyword evidence="1" id="KW-0812">Transmembrane</keyword>
<keyword evidence="1" id="KW-0472">Membrane</keyword>
<proteinExistence type="predicted"/>
<evidence type="ECO:0000313" key="3">
    <source>
        <dbReference type="Proteomes" id="UP001141806"/>
    </source>
</evidence>
<organism evidence="2 3">
    <name type="scientific">Protea cynaroides</name>
    <dbReference type="NCBI Taxonomy" id="273540"/>
    <lineage>
        <taxon>Eukaryota</taxon>
        <taxon>Viridiplantae</taxon>
        <taxon>Streptophyta</taxon>
        <taxon>Embryophyta</taxon>
        <taxon>Tracheophyta</taxon>
        <taxon>Spermatophyta</taxon>
        <taxon>Magnoliopsida</taxon>
        <taxon>Proteales</taxon>
        <taxon>Proteaceae</taxon>
        <taxon>Protea</taxon>
    </lineage>
</organism>
<evidence type="ECO:0000256" key="1">
    <source>
        <dbReference type="SAM" id="Phobius"/>
    </source>
</evidence>
<name>A0A9Q0KL15_9MAGN</name>
<gene>
    <name evidence="2" type="ORF">NE237_005280</name>
</gene>
<dbReference type="Proteomes" id="UP001141806">
    <property type="component" value="Unassembled WGS sequence"/>
</dbReference>
<keyword evidence="1" id="KW-1133">Transmembrane helix</keyword>
<dbReference type="AlphaFoldDB" id="A0A9Q0KL15"/>
<dbReference type="EMBL" id="JAMYWD010000005">
    <property type="protein sequence ID" value="KAJ4972181.1"/>
    <property type="molecule type" value="Genomic_DNA"/>
</dbReference>
<protein>
    <submittedName>
        <fullName evidence="2">Uncharacterized protein</fullName>
    </submittedName>
</protein>
<keyword evidence="3" id="KW-1185">Reference proteome</keyword>
<feature type="transmembrane region" description="Helical" evidence="1">
    <location>
        <begin position="12"/>
        <end position="38"/>
    </location>
</feature>
<evidence type="ECO:0000313" key="2">
    <source>
        <dbReference type="EMBL" id="KAJ4972181.1"/>
    </source>
</evidence>
<sequence>MADSHLFTSSCLLNSSIFLVVSFVLMTSLMTSLIIFLIESPRKGGRKSIIYNRKMVQPYWVTLIVSNSTQSGPVLLTGLKPWSKIVPCEYALIAIHVCHIIEKILLLINNLCLYDY</sequence>
<comment type="caution">
    <text evidence="2">The sequence shown here is derived from an EMBL/GenBank/DDBJ whole genome shotgun (WGS) entry which is preliminary data.</text>
</comment>
<accession>A0A9Q0KL15</accession>